<dbReference type="Pfam" id="PF01370">
    <property type="entry name" value="Epimerase"/>
    <property type="match status" value="1"/>
</dbReference>
<organism evidence="4 5">
    <name type="scientific">Geodermatophilus sabuli</name>
    <dbReference type="NCBI Taxonomy" id="1564158"/>
    <lineage>
        <taxon>Bacteria</taxon>
        <taxon>Bacillati</taxon>
        <taxon>Actinomycetota</taxon>
        <taxon>Actinomycetes</taxon>
        <taxon>Geodermatophilales</taxon>
        <taxon>Geodermatophilaceae</taxon>
        <taxon>Geodermatophilus</taxon>
    </lineage>
</organism>
<evidence type="ECO:0000259" key="3">
    <source>
        <dbReference type="Pfam" id="PF01370"/>
    </source>
</evidence>
<dbReference type="RefSeq" id="WP_216359704.1">
    <property type="nucleotide sequence ID" value="NZ_JACHXB010000002.1"/>
</dbReference>
<feature type="compositionally biased region" description="Low complexity" evidence="2">
    <location>
        <begin position="281"/>
        <end position="290"/>
    </location>
</feature>
<sequence length="375" mass="39932">MRIAVAGATGLVGGATVGVLEHRGHAVVRVSRSTGVDLLTGTGLEKALDGVDAVVDVTNTAATDPAEAERFFESATCNLLAAEERAGVGHHVVLSIVGLDRIRGNGHYHGKRRQETLVRGGPVPWTIQRATQFFELPAMVVGWTRSQGAATIPPLLVQPVAVQDVAVVLAELVTGPPRGRAPDLAGPEPQDFVDMARRILAVEQDRPAWCRAGAMVLSASRRPARCSCRDCPHGWGPRRSIPGWPGCQARSMSASTCSTRTDRITSLTHAHGSAHDRAPATTRTPEITDTTEIRPTVEPRGLTPPGPFVVAVGLLVALRCAGFAAISVWFELTAPDPASPDMETPRRPELREHRGDLVSEGRHAHAHGYALDVTD</sequence>
<evidence type="ECO:0000313" key="4">
    <source>
        <dbReference type="EMBL" id="SNX96610.1"/>
    </source>
</evidence>
<dbReference type="PANTHER" id="PTHR42748">
    <property type="entry name" value="NITROGEN METABOLITE REPRESSION PROTEIN NMRA FAMILY MEMBER"/>
    <property type="match status" value="1"/>
</dbReference>
<dbReference type="SUPFAM" id="SSF51735">
    <property type="entry name" value="NAD(P)-binding Rossmann-fold domains"/>
    <property type="match status" value="1"/>
</dbReference>
<dbReference type="PANTHER" id="PTHR42748:SF3">
    <property type="entry name" value="BLL4366 PROTEIN"/>
    <property type="match status" value="1"/>
</dbReference>
<gene>
    <name evidence="4" type="ORF">SAMN06893097_104325</name>
</gene>
<dbReference type="InterPro" id="IPR036291">
    <property type="entry name" value="NAD(P)-bd_dom_sf"/>
</dbReference>
<accession>A0A285EC90</accession>
<proteinExistence type="predicted"/>
<dbReference type="Proteomes" id="UP000219514">
    <property type="component" value="Unassembled WGS sequence"/>
</dbReference>
<feature type="region of interest" description="Disordered" evidence="2">
    <location>
        <begin position="269"/>
        <end position="301"/>
    </location>
</feature>
<evidence type="ECO:0000256" key="1">
    <source>
        <dbReference type="ARBA" id="ARBA00022857"/>
    </source>
</evidence>
<feature type="domain" description="NAD-dependent epimerase/dehydratase" evidence="3">
    <location>
        <begin position="3"/>
        <end position="92"/>
    </location>
</feature>
<dbReference type="EMBL" id="OBDO01000004">
    <property type="protein sequence ID" value="SNX96610.1"/>
    <property type="molecule type" value="Genomic_DNA"/>
</dbReference>
<name>A0A285EC90_9ACTN</name>
<evidence type="ECO:0000256" key="2">
    <source>
        <dbReference type="SAM" id="MobiDB-lite"/>
    </source>
</evidence>
<keyword evidence="5" id="KW-1185">Reference proteome</keyword>
<dbReference type="AlphaFoldDB" id="A0A285EC90"/>
<protein>
    <submittedName>
        <fullName evidence="4">Uncharacterized conserved protein YbjT, contains NAD(P)-binding and DUF2867 domains</fullName>
    </submittedName>
</protein>
<keyword evidence="1" id="KW-0521">NADP</keyword>
<dbReference type="InterPro" id="IPR001509">
    <property type="entry name" value="Epimerase_deHydtase"/>
</dbReference>
<dbReference type="InterPro" id="IPR051164">
    <property type="entry name" value="NmrA-like_oxidored"/>
</dbReference>
<reference evidence="4 5" key="1">
    <citation type="submission" date="2017-09" db="EMBL/GenBank/DDBJ databases">
        <authorList>
            <person name="Ehlers B."/>
            <person name="Leendertz F.H."/>
        </authorList>
    </citation>
    <scope>NUCLEOTIDE SEQUENCE [LARGE SCALE GENOMIC DNA]</scope>
    <source>
        <strain evidence="4 5">DSM 46844</strain>
    </source>
</reference>
<evidence type="ECO:0000313" key="5">
    <source>
        <dbReference type="Proteomes" id="UP000219514"/>
    </source>
</evidence>
<dbReference type="Gene3D" id="3.40.50.720">
    <property type="entry name" value="NAD(P)-binding Rossmann-like Domain"/>
    <property type="match status" value="1"/>
</dbReference>